<name>A0A0A8ZF39_ARUDO</name>
<sequence>MQMRYKETGVVLCDSGLTF</sequence>
<proteinExistence type="predicted"/>
<accession>A0A0A8ZF39</accession>
<reference evidence="1" key="1">
    <citation type="submission" date="2014-09" db="EMBL/GenBank/DDBJ databases">
        <authorList>
            <person name="Magalhaes I.L.F."/>
            <person name="Oliveira U."/>
            <person name="Santos F.R."/>
            <person name="Vidigal T.H.D.A."/>
            <person name="Brescovit A.D."/>
            <person name="Santos A.J."/>
        </authorList>
    </citation>
    <scope>NUCLEOTIDE SEQUENCE</scope>
    <source>
        <tissue evidence="1">Shoot tissue taken approximately 20 cm above the soil surface</tissue>
    </source>
</reference>
<dbReference type="AlphaFoldDB" id="A0A0A8ZF39"/>
<protein>
    <submittedName>
        <fullName evidence="1">Uncharacterized protein</fullName>
    </submittedName>
</protein>
<evidence type="ECO:0000313" key="1">
    <source>
        <dbReference type="EMBL" id="JAD37999.1"/>
    </source>
</evidence>
<organism evidence="1">
    <name type="scientific">Arundo donax</name>
    <name type="common">Giant reed</name>
    <name type="synonym">Donax arundinaceus</name>
    <dbReference type="NCBI Taxonomy" id="35708"/>
    <lineage>
        <taxon>Eukaryota</taxon>
        <taxon>Viridiplantae</taxon>
        <taxon>Streptophyta</taxon>
        <taxon>Embryophyta</taxon>
        <taxon>Tracheophyta</taxon>
        <taxon>Spermatophyta</taxon>
        <taxon>Magnoliopsida</taxon>
        <taxon>Liliopsida</taxon>
        <taxon>Poales</taxon>
        <taxon>Poaceae</taxon>
        <taxon>PACMAD clade</taxon>
        <taxon>Arundinoideae</taxon>
        <taxon>Arundineae</taxon>
        <taxon>Arundo</taxon>
    </lineage>
</organism>
<reference evidence="1" key="2">
    <citation type="journal article" date="2015" name="Data Brief">
        <title>Shoot transcriptome of the giant reed, Arundo donax.</title>
        <authorList>
            <person name="Barrero R.A."/>
            <person name="Guerrero F.D."/>
            <person name="Moolhuijzen P."/>
            <person name="Goolsby J.A."/>
            <person name="Tidwell J."/>
            <person name="Bellgard S.E."/>
            <person name="Bellgard M.I."/>
        </authorList>
    </citation>
    <scope>NUCLEOTIDE SEQUENCE</scope>
    <source>
        <tissue evidence="1">Shoot tissue taken approximately 20 cm above the soil surface</tissue>
    </source>
</reference>
<dbReference type="EMBL" id="GBRH01259896">
    <property type="protein sequence ID" value="JAD37999.1"/>
    <property type="molecule type" value="Transcribed_RNA"/>
</dbReference>